<dbReference type="Pfam" id="PF00805">
    <property type="entry name" value="Pentapeptide"/>
    <property type="match status" value="1"/>
</dbReference>
<name>A0A940MG75_9RHOB</name>
<dbReference type="SUPFAM" id="SSF141571">
    <property type="entry name" value="Pentapeptide repeat-like"/>
    <property type="match status" value="1"/>
</dbReference>
<protein>
    <submittedName>
        <fullName evidence="1">Pentapeptide repeat-containing protein</fullName>
    </submittedName>
</protein>
<dbReference type="Gene3D" id="2.160.20.80">
    <property type="entry name" value="E3 ubiquitin-protein ligase SopA"/>
    <property type="match status" value="1"/>
</dbReference>
<accession>A0A940MG75</accession>
<reference evidence="1" key="1">
    <citation type="submission" date="2021-03" db="EMBL/GenBank/DDBJ databases">
        <title>Sagittula salina sp. nov. strain M10.9X isolated from the marine waste.</title>
        <authorList>
            <person name="Satari L."/>
            <person name="Molina-Menor E."/>
            <person name="Vidal-Verdu A."/>
            <person name="Pascual J."/>
            <person name="Pereto J."/>
            <person name="Porcar M."/>
        </authorList>
    </citation>
    <scope>NUCLEOTIDE SEQUENCE</scope>
    <source>
        <strain evidence="1">M10.9X</strain>
    </source>
</reference>
<gene>
    <name evidence="1" type="ORF">J5474_01175</name>
</gene>
<sequence>MEWRDRIRSNFREDIQIALNILGKRSKNVIAIERGSAAEKLLEFRETADALRTQLIKNPRDIHVRDKIKQLREIQTARYQLDLSRVNFQGYSLKGMDFSHADLSFSHFGAADLSQADLLTRTWENHAFMTRALPVRIYSSPI</sequence>
<evidence type="ECO:0000313" key="1">
    <source>
        <dbReference type="EMBL" id="MBP0481105.1"/>
    </source>
</evidence>
<evidence type="ECO:0000313" key="2">
    <source>
        <dbReference type="Proteomes" id="UP000675940"/>
    </source>
</evidence>
<dbReference type="InterPro" id="IPR001646">
    <property type="entry name" value="5peptide_repeat"/>
</dbReference>
<comment type="caution">
    <text evidence="1">The sequence shown here is derived from an EMBL/GenBank/DDBJ whole genome shotgun (WGS) entry which is preliminary data.</text>
</comment>
<dbReference type="AlphaFoldDB" id="A0A940MG75"/>
<dbReference type="Proteomes" id="UP000675940">
    <property type="component" value="Unassembled WGS sequence"/>
</dbReference>
<organism evidence="1 2">
    <name type="scientific">Sagittula salina</name>
    <dbReference type="NCBI Taxonomy" id="2820268"/>
    <lineage>
        <taxon>Bacteria</taxon>
        <taxon>Pseudomonadati</taxon>
        <taxon>Pseudomonadota</taxon>
        <taxon>Alphaproteobacteria</taxon>
        <taxon>Rhodobacterales</taxon>
        <taxon>Roseobacteraceae</taxon>
        <taxon>Sagittula</taxon>
    </lineage>
</organism>
<keyword evidence="2" id="KW-1185">Reference proteome</keyword>
<dbReference type="RefSeq" id="WP_209358529.1">
    <property type="nucleotide sequence ID" value="NZ_JAGISH010000001.1"/>
</dbReference>
<dbReference type="EMBL" id="JAGISH010000001">
    <property type="protein sequence ID" value="MBP0481105.1"/>
    <property type="molecule type" value="Genomic_DNA"/>
</dbReference>
<proteinExistence type="predicted"/>